<dbReference type="PANTHER" id="PTHR47982">
    <property type="entry name" value="PROLINE-RICH RECEPTOR-LIKE PROTEIN KINASE PERK4"/>
    <property type="match status" value="1"/>
</dbReference>
<reference evidence="16 17" key="1">
    <citation type="journal article" date="2020" name="Mol. Plant">
        <title>The Chromosome-Based Rubber Tree Genome Provides New Insights into Spurge Genome Evolution and Rubber Biosynthesis.</title>
        <authorList>
            <person name="Liu J."/>
            <person name="Shi C."/>
            <person name="Shi C.C."/>
            <person name="Li W."/>
            <person name="Zhang Q.J."/>
            <person name="Zhang Y."/>
            <person name="Li K."/>
            <person name="Lu H.F."/>
            <person name="Shi C."/>
            <person name="Zhu S.T."/>
            <person name="Xiao Z.Y."/>
            <person name="Nan H."/>
            <person name="Yue Y."/>
            <person name="Zhu X.G."/>
            <person name="Wu Y."/>
            <person name="Hong X.N."/>
            <person name="Fan G.Y."/>
            <person name="Tong Y."/>
            <person name="Zhang D."/>
            <person name="Mao C.L."/>
            <person name="Liu Y.L."/>
            <person name="Hao S.J."/>
            <person name="Liu W.Q."/>
            <person name="Lv M.Q."/>
            <person name="Zhang H.B."/>
            <person name="Liu Y."/>
            <person name="Hu-Tang G.R."/>
            <person name="Wang J.P."/>
            <person name="Wang J.H."/>
            <person name="Sun Y.H."/>
            <person name="Ni S.B."/>
            <person name="Chen W.B."/>
            <person name="Zhang X.C."/>
            <person name="Jiao Y.N."/>
            <person name="Eichler E.E."/>
            <person name="Li G.H."/>
            <person name="Liu X."/>
            <person name="Gao L.Z."/>
        </authorList>
    </citation>
    <scope>NUCLEOTIDE SEQUENCE [LARGE SCALE GENOMIC DNA]</scope>
    <source>
        <strain evidence="17">cv. GT1</strain>
        <tissue evidence="16">Leaf</tissue>
    </source>
</reference>
<dbReference type="GO" id="GO:0005886">
    <property type="term" value="C:plasma membrane"/>
    <property type="evidence" value="ECO:0007669"/>
    <property type="project" value="UniProtKB-SubCell"/>
</dbReference>
<evidence type="ECO:0000256" key="12">
    <source>
        <dbReference type="ARBA" id="ARBA00047899"/>
    </source>
</evidence>
<evidence type="ECO:0000256" key="14">
    <source>
        <dbReference type="SAM" id="MobiDB-lite"/>
    </source>
</evidence>
<dbReference type="Gene3D" id="1.10.510.10">
    <property type="entry name" value="Transferase(Phosphotransferase) domain 1"/>
    <property type="match status" value="1"/>
</dbReference>
<comment type="caution">
    <text evidence="16">The sequence shown here is derived from an EMBL/GenBank/DDBJ whole genome shotgun (WGS) entry which is preliminary data.</text>
</comment>
<evidence type="ECO:0000256" key="5">
    <source>
        <dbReference type="ARBA" id="ARBA00022679"/>
    </source>
</evidence>
<feature type="domain" description="Serine-threonine/tyrosine-protein kinase catalytic" evidence="15">
    <location>
        <begin position="281"/>
        <end position="362"/>
    </location>
</feature>
<evidence type="ECO:0000256" key="11">
    <source>
        <dbReference type="ARBA" id="ARBA00023136"/>
    </source>
</evidence>
<comment type="catalytic activity">
    <reaction evidence="13">
        <text>L-seryl-[protein] + ATP = O-phospho-L-seryl-[protein] + ADP + H(+)</text>
        <dbReference type="Rhea" id="RHEA:17989"/>
        <dbReference type="Rhea" id="RHEA-COMP:9863"/>
        <dbReference type="Rhea" id="RHEA-COMP:11604"/>
        <dbReference type="ChEBI" id="CHEBI:15378"/>
        <dbReference type="ChEBI" id="CHEBI:29999"/>
        <dbReference type="ChEBI" id="CHEBI:30616"/>
        <dbReference type="ChEBI" id="CHEBI:83421"/>
        <dbReference type="ChEBI" id="CHEBI:456216"/>
        <dbReference type="EC" id="2.7.11.1"/>
    </reaction>
</comment>
<dbReference type="InterPro" id="IPR047117">
    <property type="entry name" value="PERK1-13-like"/>
</dbReference>
<feature type="compositionally biased region" description="Low complexity" evidence="14">
    <location>
        <begin position="196"/>
        <end position="206"/>
    </location>
</feature>
<dbReference type="InterPro" id="IPR014729">
    <property type="entry name" value="Rossmann-like_a/b/a_fold"/>
</dbReference>
<sequence length="466" mass="52508">MVQASVPASPRESVIVVMDANRSKGSMDALDWALKSVVRRQDTVIVLGVSCAFGKKNSCFPLNMGISISAIWERLEFSSQGQGEARPKELGEEIERKKEQYQNNLQPFYRLCRKNEVNMEVKLAFGFCPEKITVEQAQNSNPRWIVLDSNLKKHKVIIYAHVGCNIAVMNGKHVATLTPSRAPPPGNCTPTDDTTYTTNQTADNQDGFAPSQDGESSARLQSPCWYPLSWRNGFPRAFTQTELEEITNDFSEDNLIRVEDNIMVYEGIFQETPVVIMSFPESDERFWKMLKILSRVRHRNIANLVGFCCTGTSLFLLFDYPCLGTLELNLLNDNLARNLPWKARWYIAVEIGGSLRYLHEENANLEEDDVRGYGMLLIELISGKSARLHRNESGGQSLIQWALPLLENGQISEVLDPRLEDNADIRVAYHMVKAALLCLRSDADHRISMSEVLAVVRGDQLAMAKC</sequence>
<evidence type="ECO:0000313" key="17">
    <source>
        <dbReference type="Proteomes" id="UP000467840"/>
    </source>
</evidence>
<organism evidence="16 17">
    <name type="scientific">Hevea brasiliensis</name>
    <name type="common">Para rubber tree</name>
    <name type="synonym">Siphonia brasiliensis</name>
    <dbReference type="NCBI Taxonomy" id="3981"/>
    <lineage>
        <taxon>Eukaryota</taxon>
        <taxon>Viridiplantae</taxon>
        <taxon>Streptophyta</taxon>
        <taxon>Embryophyta</taxon>
        <taxon>Tracheophyta</taxon>
        <taxon>Spermatophyta</taxon>
        <taxon>Magnoliopsida</taxon>
        <taxon>eudicotyledons</taxon>
        <taxon>Gunneridae</taxon>
        <taxon>Pentapetalae</taxon>
        <taxon>rosids</taxon>
        <taxon>fabids</taxon>
        <taxon>Malpighiales</taxon>
        <taxon>Euphorbiaceae</taxon>
        <taxon>Crotonoideae</taxon>
        <taxon>Micrandreae</taxon>
        <taxon>Hevea</taxon>
    </lineage>
</organism>
<keyword evidence="9" id="KW-0067">ATP-binding</keyword>
<dbReference type="EMBL" id="JAAGAX010000003">
    <property type="protein sequence ID" value="KAF2319773.1"/>
    <property type="molecule type" value="Genomic_DNA"/>
</dbReference>
<evidence type="ECO:0000256" key="3">
    <source>
        <dbReference type="ARBA" id="ARBA00022475"/>
    </source>
</evidence>
<keyword evidence="7" id="KW-0547">Nucleotide-binding</keyword>
<dbReference type="PANTHER" id="PTHR47982:SF49">
    <property type="entry name" value="INACTIVE PROTEIN KINASE SELMODRAFT_444075-LIKE"/>
    <property type="match status" value="1"/>
</dbReference>
<keyword evidence="17" id="KW-1185">Reference proteome</keyword>
<dbReference type="EC" id="2.7.11.1" evidence="2"/>
<protein>
    <recommendedName>
        <fullName evidence="2">non-specific serine/threonine protein kinase</fullName>
        <ecNumber evidence="2">2.7.11.1</ecNumber>
    </recommendedName>
</protein>
<comment type="catalytic activity">
    <reaction evidence="12">
        <text>L-threonyl-[protein] + ATP = O-phospho-L-threonyl-[protein] + ADP + H(+)</text>
        <dbReference type="Rhea" id="RHEA:46608"/>
        <dbReference type="Rhea" id="RHEA-COMP:11060"/>
        <dbReference type="Rhea" id="RHEA-COMP:11605"/>
        <dbReference type="ChEBI" id="CHEBI:15378"/>
        <dbReference type="ChEBI" id="CHEBI:30013"/>
        <dbReference type="ChEBI" id="CHEBI:30616"/>
        <dbReference type="ChEBI" id="CHEBI:61977"/>
        <dbReference type="ChEBI" id="CHEBI:456216"/>
        <dbReference type="EC" id="2.7.11.1"/>
    </reaction>
</comment>
<keyword evidence="11" id="KW-0472">Membrane</keyword>
<evidence type="ECO:0000256" key="9">
    <source>
        <dbReference type="ARBA" id="ARBA00022840"/>
    </source>
</evidence>
<dbReference type="GO" id="GO:0004674">
    <property type="term" value="F:protein serine/threonine kinase activity"/>
    <property type="evidence" value="ECO:0007669"/>
    <property type="project" value="UniProtKB-KW"/>
</dbReference>
<dbReference type="GO" id="GO:0005524">
    <property type="term" value="F:ATP binding"/>
    <property type="evidence" value="ECO:0007669"/>
    <property type="project" value="UniProtKB-KW"/>
</dbReference>
<evidence type="ECO:0000256" key="10">
    <source>
        <dbReference type="ARBA" id="ARBA00022989"/>
    </source>
</evidence>
<gene>
    <name evidence="16" type="ORF">GH714_018688</name>
</gene>
<dbReference type="Gene3D" id="3.30.200.20">
    <property type="entry name" value="Phosphorylase Kinase, domain 1"/>
    <property type="match status" value="1"/>
</dbReference>
<evidence type="ECO:0000256" key="1">
    <source>
        <dbReference type="ARBA" id="ARBA00004162"/>
    </source>
</evidence>
<dbReference type="AlphaFoldDB" id="A0A6A6N5K0"/>
<feature type="region of interest" description="Disordered" evidence="14">
    <location>
        <begin position="196"/>
        <end position="219"/>
    </location>
</feature>
<evidence type="ECO:0000256" key="6">
    <source>
        <dbReference type="ARBA" id="ARBA00022692"/>
    </source>
</evidence>
<evidence type="ECO:0000256" key="13">
    <source>
        <dbReference type="ARBA" id="ARBA00048679"/>
    </source>
</evidence>
<name>A0A6A6N5K0_HEVBR</name>
<accession>A0A6A6N5K0</accession>
<evidence type="ECO:0000256" key="8">
    <source>
        <dbReference type="ARBA" id="ARBA00022777"/>
    </source>
</evidence>
<dbReference type="SUPFAM" id="SSF56112">
    <property type="entry name" value="Protein kinase-like (PK-like)"/>
    <property type="match status" value="1"/>
</dbReference>
<evidence type="ECO:0000259" key="15">
    <source>
        <dbReference type="Pfam" id="PF07714"/>
    </source>
</evidence>
<dbReference type="InterPro" id="IPR011009">
    <property type="entry name" value="Kinase-like_dom_sf"/>
</dbReference>
<dbReference type="Pfam" id="PF07714">
    <property type="entry name" value="PK_Tyr_Ser-Thr"/>
    <property type="match status" value="1"/>
</dbReference>
<evidence type="ECO:0000256" key="7">
    <source>
        <dbReference type="ARBA" id="ARBA00022741"/>
    </source>
</evidence>
<dbReference type="InterPro" id="IPR001245">
    <property type="entry name" value="Ser-Thr/Tyr_kinase_cat_dom"/>
</dbReference>
<proteinExistence type="predicted"/>
<comment type="subcellular location">
    <subcellularLocation>
        <location evidence="1">Cell membrane</location>
        <topology evidence="1">Single-pass membrane protein</topology>
    </subcellularLocation>
</comment>
<evidence type="ECO:0000256" key="2">
    <source>
        <dbReference type="ARBA" id="ARBA00012513"/>
    </source>
</evidence>
<keyword evidence="10" id="KW-1133">Transmembrane helix</keyword>
<evidence type="ECO:0000313" key="16">
    <source>
        <dbReference type="EMBL" id="KAF2319773.1"/>
    </source>
</evidence>
<dbReference type="Proteomes" id="UP000467840">
    <property type="component" value="Chromosome 10"/>
</dbReference>
<keyword evidence="8" id="KW-0418">Kinase</keyword>
<dbReference type="Gene3D" id="3.40.50.620">
    <property type="entry name" value="HUPs"/>
    <property type="match status" value="1"/>
</dbReference>
<keyword evidence="4" id="KW-0723">Serine/threonine-protein kinase</keyword>
<keyword evidence="6" id="KW-0812">Transmembrane</keyword>
<keyword evidence="3" id="KW-1003">Cell membrane</keyword>
<evidence type="ECO:0000256" key="4">
    <source>
        <dbReference type="ARBA" id="ARBA00022527"/>
    </source>
</evidence>
<keyword evidence="5" id="KW-0808">Transferase</keyword>